<evidence type="ECO:0000313" key="3">
    <source>
        <dbReference type="Proteomes" id="UP000189674"/>
    </source>
</evidence>
<organism evidence="2 3">
    <name type="scientific">Anaerohalosphaera lusitana</name>
    <dbReference type="NCBI Taxonomy" id="1936003"/>
    <lineage>
        <taxon>Bacteria</taxon>
        <taxon>Pseudomonadati</taxon>
        <taxon>Planctomycetota</taxon>
        <taxon>Phycisphaerae</taxon>
        <taxon>Sedimentisphaerales</taxon>
        <taxon>Anaerohalosphaeraceae</taxon>
        <taxon>Anaerohalosphaera</taxon>
    </lineage>
</organism>
<evidence type="ECO:0000313" key="2">
    <source>
        <dbReference type="EMBL" id="AQT69308.1"/>
    </source>
</evidence>
<reference evidence="3" key="1">
    <citation type="submission" date="2017-02" db="EMBL/GenBank/DDBJ databases">
        <title>Comparative genomics and description of representatives of a novel lineage of planctomycetes thriving in anoxic sediments.</title>
        <authorList>
            <person name="Spring S."/>
            <person name="Bunk B."/>
            <person name="Sproer C."/>
        </authorList>
    </citation>
    <scope>NUCLEOTIDE SEQUENCE [LARGE SCALE GENOMIC DNA]</scope>
    <source>
        <strain evidence="3">ST-NAGAB-D1</strain>
    </source>
</reference>
<evidence type="ECO:0000256" key="1">
    <source>
        <dbReference type="SAM" id="Phobius"/>
    </source>
</evidence>
<keyword evidence="1" id="KW-0812">Transmembrane</keyword>
<feature type="transmembrane region" description="Helical" evidence="1">
    <location>
        <begin position="91"/>
        <end position="108"/>
    </location>
</feature>
<keyword evidence="3" id="KW-1185">Reference proteome</keyword>
<proteinExistence type="predicted"/>
<name>A0A1U9NNJ9_9BACT</name>
<sequence length="110" mass="12774">MVYRWGENGVKVGEKRQAVSYLSSGRLERESFHQEGHEGARRKGWRGALSIMIIMINTGWGFDVFAMKYLESVYVFFFFSFWCVRVVREGLWALLCICTVRVFLGVHADP</sequence>
<gene>
    <name evidence="2" type="ORF">STSP2_02497</name>
</gene>
<dbReference type="EMBL" id="CP019791">
    <property type="protein sequence ID" value="AQT69308.1"/>
    <property type="molecule type" value="Genomic_DNA"/>
</dbReference>
<dbReference type="KEGG" id="alus:STSP2_02497"/>
<dbReference type="AlphaFoldDB" id="A0A1U9NNJ9"/>
<keyword evidence="1" id="KW-1133">Transmembrane helix</keyword>
<keyword evidence="1" id="KW-0472">Membrane</keyword>
<feature type="transmembrane region" description="Helical" evidence="1">
    <location>
        <begin position="44"/>
        <end position="60"/>
    </location>
</feature>
<accession>A0A1U9NNJ9</accession>
<protein>
    <submittedName>
        <fullName evidence="2">Uncharacterized protein</fullName>
    </submittedName>
</protein>
<dbReference type="Proteomes" id="UP000189674">
    <property type="component" value="Chromosome"/>
</dbReference>